<reference evidence="2" key="1">
    <citation type="journal article" date="2020" name="bioRxiv">
        <title>Chromosome-level reference genome of the European wasp spider Argiope bruennichi: a resource for studies on range expansion and evolutionary adaptation.</title>
        <authorList>
            <person name="Sheffer M.M."/>
            <person name="Hoppe A."/>
            <person name="Krehenwinkel H."/>
            <person name="Uhl G."/>
            <person name="Kuss A.W."/>
            <person name="Jensen L."/>
            <person name="Jensen C."/>
            <person name="Gillespie R.G."/>
            <person name="Hoff K.J."/>
            <person name="Prost S."/>
        </authorList>
    </citation>
    <scope>NUCLEOTIDE SEQUENCE</scope>
</reference>
<dbReference type="InterPro" id="IPR036116">
    <property type="entry name" value="FN3_sf"/>
</dbReference>
<sequence>MSGLFKNEFPLTFLNSNGQLIADITAIANTLGVSEGCKESWNVSVVLISWRPPAVRVHWHFTPTNYSVARFELTYRPLNARYRVIHDIPGEQRSLVLERLQPATEYQLYLVAFALSGQPTNISGKVHFVSPDATQNDSWSQKVGQDPDAGAVSAAVPLTPRHRQAQRLPLNDALAPLERFNLEFGAANTPYHLHKMRPRQNSVFVGSPYRSRSGSMLSEPRMPRKVKSAEDLKSLVIQVGDRTLQQSTAL</sequence>
<evidence type="ECO:0000313" key="3">
    <source>
        <dbReference type="Proteomes" id="UP000807504"/>
    </source>
</evidence>
<dbReference type="InterPro" id="IPR013783">
    <property type="entry name" value="Ig-like_fold"/>
</dbReference>
<dbReference type="Pfam" id="PF16066">
    <property type="entry name" value="DUF4808"/>
    <property type="match status" value="1"/>
</dbReference>
<evidence type="ECO:0000313" key="2">
    <source>
        <dbReference type="EMBL" id="KAF8769896.1"/>
    </source>
</evidence>
<protein>
    <recommendedName>
        <fullName evidence="1">Fibronectin type-III domain-containing protein</fullName>
    </recommendedName>
</protein>
<dbReference type="Pfam" id="PF00041">
    <property type="entry name" value="fn3"/>
    <property type="match status" value="1"/>
</dbReference>
<dbReference type="AlphaFoldDB" id="A0A8T0EA40"/>
<dbReference type="PROSITE" id="PS50853">
    <property type="entry name" value="FN3"/>
    <property type="match status" value="1"/>
</dbReference>
<keyword evidence="3" id="KW-1185">Reference proteome</keyword>
<dbReference type="Proteomes" id="UP000807504">
    <property type="component" value="Unassembled WGS sequence"/>
</dbReference>
<dbReference type="CDD" id="cd00063">
    <property type="entry name" value="FN3"/>
    <property type="match status" value="1"/>
</dbReference>
<organism evidence="2 3">
    <name type="scientific">Argiope bruennichi</name>
    <name type="common">Wasp spider</name>
    <name type="synonym">Aranea bruennichi</name>
    <dbReference type="NCBI Taxonomy" id="94029"/>
    <lineage>
        <taxon>Eukaryota</taxon>
        <taxon>Metazoa</taxon>
        <taxon>Ecdysozoa</taxon>
        <taxon>Arthropoda</taxon>
        <taxon>Chelicerata</taxon>
        <taxon>Arachnida</taxon>
        <taxon>Araneae</taxon>
        <taxon>Araneomorphae</taxon>
        <taxon>Entelegynae</taxon>
        <taxon>Araneoidea</taxon>
        <taxon>Araneidae</taxon>
        <taxon>Argiope</taxon>
    </lineage>
</organism>
<dbReference type="EMBL" id="JABXBU010002228">
    <property type="protein sequence ID" value="KAF8769896.1"/>
    <property type="molecule type" value="Genomic_DNA"/>
</dbReference>
<dbReference type="InterPro" id="IPR032073">
    <property type="entry name" value="FNDC5_C"/>
</dbReference>
<dbReference type="InterPro" id="IPR003961">
    <property type="entry name" value="FN3_dom"/>
</dbReference>
<gene>
    <name evidence="2" type="ORF">HNY73_017491</name>
</gene>
<accession>A0A8T0EA40</accession>
<reference evidence="2" key="2">
    <citation type="submission" date="2020-06" db="EMBL/GenBank/DDBJ databases">
        <authorList>
            <person name="Sheffer M."/>
        </authorList>
    </citation>
    <scope>NUCLEOTIDE SEQUENCE</scope>
</reference>
<name>A0A8T0EA40_ARGBR</name>
<comment type="caution">
    <text evidence="2">The sequence shown here is derived from an EMBL/GenBank/DDBJ whole genome shotgun (WGS) entry which is preliminary data.</text>
</comment>
<dbReference type="Gene3D" id="2.60.40.10">
    <property type="entry name" value="Immunoglobulins"/>
    <property type="match status" value="1"/>
</dbReference>
<feature type="domain" description="Fibronectin type-III" evidence="1">
    <location>
        <begin position="32"/>
        <end position="133"/>
    </location>
</feature>
<proteinExistence type="predicted"/>
<evidence type="ECO:0000259" key="1">
    <source>
        <dbReference type="PROSITE" id="PS50853"/>
    </source>
</evidence>
<dbReference type="SUPFAM" id="SSF49265">
    <property type="entry name" value="Fibronectin type III"/>
    <property type="match status" value="1"/>
</dbReference>